<dbReference type="PANTHER" id="PTHR43316:SF3">
    <property type="entry name" value="HALOACID DEHALOGENASE, TYPE II (AFU_ORTHOLOGUE AFUA_2G07750)-RELATED"/>
    <property type="match status" value="1"/>
</dbReference>
<dbReference type="RefSeq" id="WP_122104081.1">
    <property type="nucleotide sequence ID" value="NZ_JBHSKV010000001.1"/>
</dbReference>
<protein>
    <submittedName>
        <fullName evidence="4">HAD family hydrolase</fullName>
        <ecNumber evidence="4">3.1.3.-</ecNumber>
    </submittedName>
</protein>
<dbReference type="EC" id="3.1.3.-" evidence="4"/>
<dbReference type="Pfam" id="PF00702">
    <property type="entry name" value="Hydrolase"/>
    <property type="match status" value="1"/>
</dbReference>
<proteinExistence type="inferred from homology"/>
<gene>
    <name evidence="4" type="ORF">ACFPJA_00590</name>
</gene>
<comment type="similarity">
    <text evidence="1">Belongs to the HAD-like hydrolase superfamily.</text>
</comment>
<evidence type="ECO:0000313" key="5">
    <source>
        <dbReference type="Proteomes" id="UP001596145"/>
    </source>
</evidence>
<dbReference type="Gene3D" id="1.10.150.520">
    <property type="match status" value="1"/>
</dbReference>
<dbReference type="InterPro" id="IPR023214">
    <property type="entry name" value="HAD_sf"/>
</dbReference>
<dbReference type="Gene3D" id="3.40.50.1000">
    <property type="entry name" value="HAD superfamily/HAD-like"/>
    <property type="match status" value="1"/>
</dbReference>
<feature type="region of interest" description="Disordered" evidence="3">
    <location>
        <begin position="205"/>
        <end position="225"/>
    </location>
</feature>
<evidence type="ECO:0000313" key="4">
    <source>
        <dbReference type="EMBL" id="MFC5133227.1"/>
    </source>
</evidence>
<dbReference type="SFLD" id="SFLDG01129">
    <property type="entry name" value="C1.5:_HAD__Beta-PGM__Phosphata"/>
    <property type="match status" value="1"/>
</dbReference>
<organism evidence="4 5">
    <name type="scientific">Halorubrum glutamatedens</name>
    <dbReference type="NCBI Taxonomy" id="2707018"/>
    <lineage>
        <taxon>Archaea</taxon>
        <taxon>Methanobacteriati</taxon>
        <taxon>Methanobacteriota</taxon>
        <taxon>Stenosarchaea group</taxon>
        <taxon>Halobacteria</taxon>
        <taxon>Halobacteriales</taxon>
        <taxon>Haloferacaceae</taxon>
        <taxon>Halorubrum</taxon>
    </lineage>
</organism>
<dbReference type="EMBL" id="JBHSKV010000001">
    <property type="protein sequence ID" value="MFC5133227.1"/>
    <property type="molecule type" value="Genomic_DNA"/>
</dbReference>
<evidence type="ECO:0000256" key="2">
    <source>
        <dbReference type="ARBA" id="ARBA00022801"/>
    </source>
</evidence>
<dbReference type="GO" id="GO:0016787">
    <property type="term" value="F:hydrolase activity"/>
    <property type="evidence" value="ECO:0007669"/>
    <property type="project" value="UniProtKB-KW"/>
</dbReference>
<evidence type="ECO:0000256" key="3">
    <source>
        <dbReference type="SAM" id="MobiDB-lite"/>
    </source>
</evidence>
<dbReference type="SFLD" id="SFLDS00003">
    <property type="entry name" value="Haloacid_Dehalogenase"/>
    <property type="match status" value="1"/>
</dbReference>
<accession>A0ABD5QLV1</accession>
<dbReference type="InterPro" id="IPR051540">
    <property type="entry name" value="S-2-haloacid_dehalogenase"/>
</dbReference>
<dbReference type="NCBIfam" id="TIGR01549">
    <property type="entry name" value="HAD-SF-IA-v1"/>
    <property type="match status" value="1"/>
</dbReference>
<name>A0ABD5QLV1_9EURY</name>
<evidence type="ECO:0000256" key="1">
    <source>
        <dbReference type="ARBA" id="ARBA00007958"/>
    </source>
</evidence>
<keyword evidence="5" id="KW-1185">Reference proteome</keyword>
<dbReference type="InterPro" id="IPR006439">
    <property type="entry name" value="HAD-SF_hydro_IA"/>
</dbReference>
<dbReference type="SUPFAM" id="SSF56784">
    <property type="entry name" value="HAD-like"/>
    <property type="match status" value="1"/>
</dbReference>
<dbReference type="Proteomes" id="UP001596145">
    <property type="component" value="Unassembled WGS sequence"/>
</dbReference>
<reference evidence="4 5" key="1">
    <citation type="journal article" date="2019" name="Int. J. Syst. Evol. Microbiol.">
        <title>The Global Catalogue of Microorganisms (GCM) 10K type strain sequencing project: providing services to taxonomists for standard genome sequencing and annotation.</title>
        <authorList>
            <consortium name="The Broad Institute Genomics Platform"/>
            <consortium name="The Broad Institute Genome Sequencing Center for Infectious Disease"/>
            <person name="Wu L."/>
            <person name="Ma J."/>
        </authorList>
    </citation>
    <scope>NUCLEOTIDE SEQUENCE [LARGE SCALE GENOMIC DNA]</scope>
    <source>
        <strain evidence="4 5">CGMCC 1.16026</strain>
    </source>
</reference>
<keyword evidence="2 4" id="KW-0378">Hydrolase</keyword>
<dbReference type="PANTHER" id="PTHR43316">
    <property type="entry name" value="HYDROLASE, HALOACID DELAHOGENASE-RELATED"/>
    <property type="match status" value="1"/>
</dbReference>
<comment type="caution">
    <text evidence="4">The sequence shown here is derived from an EMBL/GenBank/DDBJ whole genome shotgun (WGS) entry which is preliminary data.</text>
</comment>
<dbReference type="InterPro" id="IPR036412">
    <property type="entry name" value="HAD-like_sf"/>
</dbReference>
<sequence>MEYEAVCFDLDNTLYPYDPCNEAGKRAALSAFRDRGYDLDRERFDELYARARADAKRELRGTAASHERFVYFKRALRLHAGVHDAADAFAIGEAYWNGYVAEMEIFDGVEGTLDALREAGLTVVVVTNLTTRVQLRKLSGLGIDDRIDRLVTSEEVGREKPSALPFAAALSALDARPSEAVMVGDNVVADVEGGNAVGMETVLFTGGTGEDPAADDLTGPRRPDHRIDDLAALPEVLA</sequence>
<dbReference type="AlphaFoldDB" id="A0ABD5QLV1"/>